<accession>A0A1H2I6N4</accession>
<proteinExistence type="predicted"/>
<evidence type="ECO:0000313" key="2">
    <source>
        <dbReference type="Proteomes" id="UP000243063"/>
    </source>
</evidence>
<sequence length="66" mass="7413">MIQLNKILKSFSKTIDQLERLIATNNIEVDHNTQQIDHLQGKNLMLLAEAQAAKETAEKLKALVGQ</sequence>
<reference evidence="2" key="1">
    <citation type="submission" date="2016-10" db="EMBL/GenBank/DDBJ databases">
        <authorList>
            <person name="Varghese N."/>
            <person name="Submissions S."/>
        </authorList>
    </citation>
    <scope>NUCLEOTIDE SEQUENCE [LARGE SCALE GENOMIC DNA]</scope>
    <source>
        <strain evidence="2">CCTCC 2012022</strain>
    </source>
</reference>
<organism evidence="1 2">
    <name type="scientific">Geopseudomonas guangdongensis</name>
    <dbReference type="NCBI Taxonomy" id="1245526"/>
    <lineage>
        <taxon>Bacteria</taxon>
        <taxon>Pseudomonadati</taxon>
        <taxon>Pseudomonadota</taxon>
        <taxon>Gammaproteobacteria</taxon>
        <taxon>Pseudomonadales</taxon>
        <taxon>Pseudomonadaceae</taxon>
        <taxon>Geopseudomonas</taxon>
    </lineage>
</organism>
<dbReference type="STRING" id="1245526.SAMN05216580_2760"/>
<dbReference type="AlphaFoldDB" id="A0A1H2I6N4"/>
<name>A0A1H2I6N4_9GAMM</name>
<dbReference type="OrthoDB" id="7064382at2"/>
<gene>
    <name evidence="1" type="ORF">SAMN05216580_2760</name>
</gene>
<evidence type="ECO:0000313" key="1">
    <source>
        <dbReference type="EMBL" id="SDU39761.1"/>
    </source>
</evidence>
<keyword evidence="2" id="KW-1185">Reference proteome</keyword>
<dbReference type="RefSeq" id="WP_090215566.1">
    <property type="nucleotide sequence ID" value="NZ_LT629780.1"/>
</dbReference>
<protein>
    <submittedName>
        <fullName evidence="1">Uncharacterized protein</fullName>
    </submittedName>
</protein>
<dbReference type="EMBL" id="LT629780">
    <property type="protein sequence ID" value="SDU39761.1"/>
    <property type="molecule type" value="Genomic_DNA"/>
</dbReference>
<dbReference type="Proteomes" id="UP000243063">
    <property type="component" value="Chromosome I"/>
</dbReference>